<reference evidence="8" key="1">
    <citation type="submission" date="2022-10" db="EMBL/GenBank/DDBJ databases">
        <title>Novel sulphate-reducing endosymbionts in the free-living metamonad Anaeramoeba.</title>
        <authorList>
            <person name="Jerlstrom-Hultqvist J."/>
            <person name="Cepicka I."/>
            <person name="Gallot-Lavallee L."/>
            <person name="Salas-Leiva D."/>
            <person name="Curtis B.A."/>
            <person name="Zahonova K."/>
            <person name="Pipaliya S."/>
            <person name="Dacks J."/>
            <person name="Roger A.J."/>
        </authorList>
    </citation>
    <scope>NUCLEOTIDE SEQUENCE</scope>
    <source>
        <strain evidence="8">BMAN</strain>
    </source>
</reference>
<dbReference type="SMART" id="SM00176">
    <property type="entry name" value="RAN"/>
    <property type="match status" value="1"/>
</dbReference>
<organism evidence="8 9">
    <name type="scientific">Anaeramoeba ignava</name>
    <name type="common">Anaerobic marine amoeba</name>
    <dbReference type="NCBI Taxonomy" id="1746090"/>
    <lineage>
        <taxon>Eukaryota</taxon>
        <taxon>Metamonada</taxon>
        <taxon>Anaeramoebidae</taxon>
        <taxon>Anaeramoeba</taxon>
    </lineage>
</organism>
<dbReference type="PANTHER" id="PTHR24070">
    <property type="entry name" value="RAS, DI-RAS, AND RHEB FAMILY MEMBERS OF SMALL GTPASE SUPERFAMILY"/>
    <property type="match status" value="1"/>
</dbReference>
<dbReference type="Pfam" id="PF00071">
    <property type="entry name" value="Ras"/>
    <property type="match status" value="1"/>
</dbReference>
<comment type="caution">
    <text evidence="8">The sequence shown here is derived from an EMBL/GenBank/DDBJ whole genome shotgun (WGS) entry which is preliminary data.</text>
</comment>
<dbReference type="SMART" id="SM00174">
    <property type="entry name" value="RHO"/>
    <property type="match status" value="1"/>
</dbReference>
<keyword evidence="5" id="KW-0378">Hydrolase</keyword>
<keyword evidence="6" id="KW-0342">GTP-binding</keyword>
<dbReference type="InterPro" id="IPR005225">
    <property type="entry name" value="Small_GTP-bd"/>
</dbReference>
<dbReference type="GO" id="GO:0007165">
    <property type="term" value="P:signal transduction"/>
    <property type="evidence" value="ECO:0007669"/>
    <property type="project" value="InterPro"/>
</dbReference>
<dbReference type="PROSITE" id="PS51419">
    <property type="entry name" value="RAB"/>
    <property type="match status" value="1"/>
</dbReference>
<keyword evidence="7" id="KW-0472">Membrane</keyword>
<dbReference type="SUPFAM" id="SSF52540">
    <property type="entry name" value="P-loop containing nucleoside triphosphate hydrolases"/>
    <property type="match status" value="1"/>
</dbReference>
<gene>
    <name evidence="8" type="ORF">M0811_06590</name>
</gene>
<dbReference type="NCBIfam" id="TIGR00231">
    <property type="entry name" value="small_GTP"/>
    <property type="match status" value="1"/>
</dbReference>
<dbReference type="CDD" id="cd00876">
    <property type="entry name" value="Ras"/>
    <property type="match status" value="1"/>
</dbReference>
<dbReference type="PRINTS" id="PR00449">
    <property type="entry name" value="RASTRNSFRMNG"/>
</dbReference>
<keyword evidence="4" id="KW-0547">Nucleotide-binding</keyword>
<dbReference type="PROSITE" id="PS51420">
    <property type="entry name" value="RHO"/>
    <property type="match status" value="1"/>
</dbReference>
<dbReference type="InterPro" id="IPR001806">
    <property type="entry name" value="Small_GTPase"/>
</dbReference>
<evidence type="ECO:0000256" key="4">
    <source>
        <dbReference type="ARBA" id="ARBA00022741"/>
    </source>
</evidence>
<keyword evidence="9" id="KW-1185">Reference proteome</keyword>
<dbReference type="GO" id="GO:0005525">
    <property type="term" value="F:GTP binding"/>
    <property type="evidence" value="ECO:0007669"/>
    <property type="project" value="UniProtKB-KW"/>
</dbReference>
<dbReference type="Proteomes" id="UP001149090">
    <property type="component" value="Unassembled WGS sequence"/>
</dbReference>
<accession>A0A9Q0LQP2</accession>
<evidence type="ECO:0000256" key="5">
    <source>
        <dbReference type="ARBA" id="ARBA00022801"/>
    </source>
</evidence>
<dbReference type="FunFam" id="3.40.50.300:FF:000343">
    <property type="entry name" value="Ras family gtpase"/>
    <property type="match status" value="1"/>
</dbReference>
<dbReference type="OrthoDB" id="5976022at2759"/>
<dbReference type="SMART" id="SM00175">
    <property type="entry name" value="RAB"/>
    <property type="match status" value="1"/>
</dbReference>
<evidence type="ECO:0000256" key="6">
    <source>
        <dbReference type="ARBA" id="ARBA00023134"/>
    </source>
</evidence>
<dbReference type="Gene3D" id="3.40.50.300">
    <property type="entry name" value="P-loop containing nucleotide triphosphate hydrolases"/>
    <property type="match status" value="1"/>
</dbReference>
<evidence type="ECO:0000313" key="8">
    <source>
        <dbReference type="EMBL" id="KAJ5075728.1"/>
    </source>
</evidence>
<evidence type="ECO:0000313" key="9">
    <source>
        <dbReference type="Proteomes" id="UP001149090"/>
    </source>
</evidence>
<dbReference type="EMBL" id="JAPDFW010000063">
    <property type="protein sequence ID" value="KAJ5075728.1"/>
    <property type="molecule type" value="Genomic_DNA"/>
</dbReference>
<evidence type="ECO:0000256" key="2">
    <source>
        <dbReference type="ARBA" id="ARBA00011984"/>
    </source>
</evidence>
<sequence length="189" mass="21333">MSIIVKLVVLGSGGVGKSALTTQFLQKQFLDHYDPTIEESYRKQMDIDDVSYVLDILDTAGQEEYISMREKYMANGHGFLFVFSVISRLSFEYLSDLHHSLCRVKDTEDIPIVIAGNKADLQNQRVVSHDEAKAFGDSIHGPYFETSAKTNTNVDEAFFQLVREVRKAKKIVVANPSNSTKKFKCCQIL</sequence>
<dbReference type="PROSITE" id="PS51421">
    <property type="entry name" value="RAS"/>
    <property type="match status" value="1"/>
</dbReference>
<dbReference type="SMART" id="SM00173">
    <property type="entry name" value="RAS"/>
    <property type="match status" value="1"/>
</dbReference>
<keyword evidence="3" id="KW-1003">Cell membrane</keyword>
<protein>
    <recommendedName>
        <fullName evidence="2">small monomeric GTPase</fullName>
        <ecNumber evidence="2">3.6.5.2</ecNumber>
    </recommendedName>
</protein>
<comment type="subcellular location">
    <subcellularLocation>
        <location evidence="1">Cell membrane</location>
    </subcellularLocation>
</comment>
<dbReference type="InterPro" id="IPR027417">
    <property type="entry name" value="P-loop_NTPase"/>
</dbReference>
<dbReference type="OMA" id="TYRKQAH"/>
<name>A0A9Q0LQP2_ANAIG</name>
<dbReference type="GO" id="GO:0005886">
    <property type="term" value="C:plasma membrane"/>
    <property type="evidence" value="ECO:0007669"/>
    <property type="project" value="UniProtKB-SubCell"/>
</dbReference>
<proteinExistence type="predicted"/>
<evidence type="ECO:0000256" key="1">
    <source>
        <dbReference type="ARBA" id="ARBA00004236"/>
    </source>
</evidence>
<evidence type="ECO:0000256" key="7">
    <source>
        <dbReference type="ARBA" id="ARBA00023136"/>
    </source>
</evidence>
<dbReference type="InterPro" id="IPR020849">
    <property type="entry name" value="Small_GTPase_Ras-type"/>
</dbReference>
<dbReference type="GO" id="GO:0003925">
    <property type="term" value="F:G protein activity"/>
    <property type="evidence" value="ECO:0007669"/>
    <property type="project" value="UniProtKB-EC"/>
</dbReference>
<dbReference type="AlphaFoldDB" id="A0A9Q0LQP2"/>
<dbReference type="EC" id="3.6.5.2" evidence="2"/>
<evidence type="ECO:0000256" key="3">
    <source>
        <dbReference type="ARBA" id="ARBA00022475"/>
    </source>
</evidence>